<dbReference type="EMBL" id="KL363194">
    <property type="protein sequence ID" value="KFD56402.1"/>
    <property type="molecule type" value="Genomic_DNA"/>
</dbReference>
<dbReference type="Proteomes" id="UP000030758">
    <property type="component" value="Unassembled WGS sequence"/>
</dbReference>
<dbReference type="Proteomes" id="UP000030764">
    <property type="component" value="Unassembled WGS sequence"/>
</dbReference>
<dbReference type="EMBL" id="KL367509">
    <property type="protein sequence ID" value="KFD67966.1"/>
    <property type="molecule type" value="Genomic_DNA"/>
</dbReference>
<name>A0A085MGQ6_9BILA</name>
<reference evidence="1 3" key="1">
    <citation type="journal article" date="2014" name="Nat. Genet.">
        <title>Genome and transcriptome of the porcine whipworm Trichuris suis.</title>
        <authorList>
            <person name="Jex A.R."/>
            <person name="Nejsum P."/>
            <person name="Schwarz E.M."/>
            <person name="Hu L."/>
            <person name="Young N.D."/>
            <person name="Hall R.S."/>
            <person name="Korhonen P.K."/>
            <person name="Liao S."/>
            <person name="Thamsborg S."/>
            <person name="Xia J."/>
            <person name="Xu P."/>
            <person name="Wang S."/>
            <person name="Scheerlinck J.P."/>
            <person name="Hofmann A."/>
            <person name="Sternberg P.W."/>
            <person name="Wang J."/>
            <person name="Gasser R.B."/>
        </authorList>
    </citation>
    <scope>NUCLEOTIDE SEQUENCE [LARGE SCALE GENOMIC DNA]</scope>
    <source>
        <strain evidence="2">DCEP-RM93F</strain>
        <strain evidence="1">DCEP-RM93M</strain>
    </source>
</reference>
<gene>
    <name evidence="1" type="ORF">M513_02857</name>
    <name evidence="2" type="ORF">M514_02857</name>
</gene>
<keyword evidence="3" id="KW-1185">Reference proteome</keyword>
<accession>A0A085MGQ6</accession>
<organism evidence="1 3">
    <name type="scientific">Trichuris suis</name>
    <name type="common">pig whipworm</name>
    <dbReference type="NCBI Taxonomy" id="68888"/>
    <lineage>
        <taxon>Eukaryota</taxon>
        <taxon>Metazoa</taxon>
        <taxon>Ecdysozoa</taxon>
        <taxon>Nematoda</taxon>
        <taxon>Enoplea</taxon>
        <taxon>Dorylaimia</taxon>
        <taxon>Trichinellida</taxon>
        <taxon>Trichuridae</taxon>
        <taxon>Trichuris</taxon>
    </lineage>
</organism>
<dbReference type="AlphaFoldDB" id="A0A085MGQ6"/>
<evidence type="ECO:0000313" key="3">
    <source>
        <dbReference type="Proteomes" id="UP000030764"/>
    </source>
</evidence>
<proteinExistence type="predicted"/>
<protein>
    <submittedName>
        <fullName evidence="1">Uncharacterized protein</fullName>
    </submittedName>
</protein>
<evidence type="ECO:0000313" key="2">
    <source>
        <dbReference type="EMBL" id="KFD67966.1"/>
    </source>
</evidence>
<evidence type="ECO:0000313" key="1">
    <source>
        <dbReference type="EMBL" id="KFD56402.1"/>
    </source>
</evidence>
<sequence length="147" mass="16900">MEKLHKEWSKKVFDKSRPWGFSCQEYCNGLSFPSPVDHALPELSVIDVLIMVYGKHISHKITYKEDRFSPVVIVCYRLPLSSVIVALKSSNRQAGQNVTEDRYEIAIIQRFHSAYFSQDAAVVIVISALLRNLSRLPCSEMTMYTER</sequence>